<evidence type="ECO:0000256" key="10">
    <source>
        <dbReference type="ARBA" id="ARBA00023237"/>
    </source>
</evidence>
<evidence type="ECO:0000256" key="9">
    <source>
        <dbReference type="ARBA" id="ARBA00023136"/>
    </source>
</evidence>
<dbReference type="STRING" id="60547.GCA_000751215_02244"/>
<gene>
    <name evidence="12" type="ORF">BG61_32655</name>
</gene>
<accession>A0A069PV11</accession>
<dbReference type="CDD" id="cd00342">
    <property type="entry name" value="gram_neg_porins"/>
    <property type="match status" value="1"/>
</dbReference>
<protein>
    <submittedName>
        <fullName evidence="12">Porin</fullName>
    </submittedName>
</protein>
<comment type="subunit">
    <text evidence="2">Homotrimer.</text>
</comment>
<dbReference type="SUPFAM" id="SSF56935">
    <property type="entry name" value="Porins"/>
    <property type="match status" value="1"/>
</dbReference>
<evidence type="ECO:0000256" key="6">
    <source>
        <dbReference type="ARBA" id="ARBA00022729"/>
    </source>
</evidence>
<sequence length="425" mass="44861">MRKDHPIVRIARGPARQPARRSARGNARYGIAAAALLGISTCASAQSSVTLYGSVDAGLTYTTNQQFTRADGTVGSGHGWQFTGGNLVPSRWGLLGVEDLGDGLRATFMLENSFYTGTGNFVQGGAQFNRQAWVGLAKDGFGTLSLGRQYDSYSDFLGPYVSSNNWATLYGSHIGDVDNLNEAFNFNNAVKYVSPDWNGFTLGGTYSLGGIAGDFAQNRGYSFAATYARAPVSFSAGYLNLRNPLDAALGGSTGYIGDFACSNPSALYCQLQNADALKAYGAAASYAIGPATIALTYTHSLLDHSRYFASSAQPNGRNVGFDIGELNVTYAVSPFLQLGAAYIYNVAKVDGGSSTRFHQVNLGANYALSKRTALYGVAIMQKATGAGIGIDPVTGAAANYAQIPNLPNSNSDRQLSVSLGVRHNF</sequence>
<evidence type="ECO:0000259" key="11">
    <source>
        <dbReference type="Pfam" id="PF13609"/>
    </source>
</evidence>
<dbReference type="Pfam" id="PF13609">
    <property type="entry name" value="Porin_4"/>
    <property type="match status" value="1"/>
</dbReference>
<evidence type="ECO:0000256" key="7">
    <source>
        <dbReference type="ARBA" id="ARBA00023065"/>
    </source>
</evidence>
<keyword evidence="10" id="KW-0998">Cell outer membrane</keyword>
<organism evidence="12 13">
    <name type="scientific">Caballeronia glathei</name>
    <dbReference type="NCBI Taxonomy" id="60547"/>
    <lineage>
        <taxon>Bacteria</taxon>
        <taxon>Pseudomonadati</taxon>
        <taxon>Pseudomonadota</taxon>
        <taxon>Betaproteobacteria</taxon>
        <taxon>Burkholderiales</taxon>
        <taxon>Burkholderiaceae</taxon>
        <taxon>Caballeronia</taxon>
    </lineage>
</organism>
<dbReference type="GO" id="GO:0009279">
    <property type="term" value="C:cell outer membrane"/>
    <property type="evidence" value="ECO:0007669"/>
    <property type="project" value="UniProtKB-SubCell"/>
</dbReference>
<dbReference type="Gene3D" id="2.40.160.10">
    <property type="entry name" value="Porin"/>
    <property type="match status" value="1"/>
</dbReference>
<keyword evidence="7" id="KW-0406">Ion transport</keyword>
<dbReference type="EMBL" id="JFHC01000006">
    <property type="protein sequence ID" value="KDR43649.1"/>
    <property type="molecule type" value="Genomic_DNA"/>
</dbReference>
<dbReference type="GO" id="GO:0015288">
    <property type="term" value="F:porin activity"/>
    <property type="evidence" value="ECO:0007669"/>
    <property type="project" value="UniProtKB-KW"/>
</dbReference>
<keyword evidence="4" id="KW-1134">Transmembrane beta strand</keyword>
<dbReference type="GO" id="GO:0046930">
    <property type="term" value="C:pore complex"/>
    <property type="evidence" value="ECO:0007669"/>
    <property type="project" value="UniProtKB-KW"/>
</dbReference>
<proteinExistence type="predicted"/>
<dbReference type="PANTHER" id="PTHR34501:SF9">
    <property type="entry name" value="MAJOR OUTER MEMBRANE PROTEIN P.IA"/>
    <property type="match status" value="1"/>
</dbReference>
<name>A0A069PV11_9BURK</name>
<evidence type="ECO:0000256" key="8">
    <source>
        <dbReference type="ARBA" id="ARBA00023114"/>
    </source>
</evidence>
<dbReference type="InterPro" id="IPR033900">
    <property type="entry name" value="Gram_neg_porin_domain"/>
</dbReference>
<evidence type="ECO:0000256" key="1">
    <source>
        <dbReference type="ARBA" id="ARBA00004571"/>
    </source>
</evidence>
<dbReference type="GO" id="GO:0006811">
    <property type="term" value="P:monoatomic ion transport"/>
    <property type="evidence" value="ECO:0007669"/>
    <property type="project" value="UniProtKB-KW"/>
</dbReference>
<dbReference type="PRINTS" id="PR00184">
    <property type="entry name" value="NEISSPPORIN"/>
</dbReference>
<evidence type="ECO:0000256" key="4">
    <source>
        <dbReference type="ARBA" id="ARBA00022452"/>
    </source>
</evidence>
<reference evidence="12 13" key="1">
    <citation type="submission" date="2014-03" db="EMBL/GenBank/DDBJ databases">
        <title>Draft Genome Sequences of Four Burkholderia Strains.</title>
        <authorList>
            <person name="Liu X.Y."/>
            <person name="Li C.X."/>
            <person name="Xu J.H."/>
        </authorList>
    </citation>
    <scope>NUCLEOTIDE SEQUENCE [LARGE SCALE GENOMIC DNA]</scope>
    <source>
        <strain evidence="12 13">DSM 50014</strain>
    </source>
</reference>
<keyword evidence="3" id="KW-0813">Transport</keyword>
<evidence type="ECO:0000256" key="3">
    <source>
        <dbReference type="ARBA" id="ARBA00022448"/>
    </source>
</evidence>
<keyword evidence="8" id="KW-0626">Porin</keyword>
<evidence type="ECO:0000313" key="12">
    <source>
        <dbReference type="EMBL" id="KDR43649.1"/>
    </source>
</evidence>
<evidence type="ECO:0000313" key="13">
    <source>
        <dbReference type="Proteomes" id="UP000027466"/>
    </source>
</evidence>
<dbReference type="InterPro" id="IPR002299">
    <property type="entry name" value="Porin_Neis"/>
</dbReference>
<comment type="caution">
    <text evidence="12">The sequence shown here is derived from an EMBL/GenBank/DDBJ whole genome shotgun (WGS) entry which is preliminary data.</text>
</comment>
<keyword evidence="5" id="KW-0812">Transmembrane</keyword>
<dbReference type="PANTHER" id="PTHR34501">
    <property type="entry name" value="PROTEIN YDDL-RELATED"/>
    <property type="match status" value="1"/>
</dbReference>
<keyword evidence="13" id="KW-1185">Reference proteome</keyword>
<dbReference type="InterPro" id="IPR023614">
    <property type="entry name" value="Porin_dom_sf"/>
</dbReference>
<keyword evidence="6" id="KW-0732">Signal</keyword>
<dbReference type="InterPro" id="IPR050298">
    <property type="entry name" value="Gram-neg_bact_OMP"/>
</dbReference>
<comment type="subcellular location">
    <subcellularLocation>
        <location evidence="1">Cell outer membrane</location>
        <topology evidence="1">Multi-pass membrane protein</topology>
    </subcellularLocation>
</comment>
<evidence type="ECO:0000256" key="2">
    <source>
        <dbReference type="ARBA" id="ARBA00011233"/>
    </source>
</evidence>
<evidence type="ECO:0000256" key="5">
    <source>
        <dbReference type="ARBA" id="ARBA00022692"/>
    </source>
</evidence>
<dbReference type="AlphaFoldDB" id="A0A069PV11"/>
<dbReference type="Proteomes" id="UP000027466">
    <property type="component" value="Unassembled WGS sequence"/>
</dbReference>
<feature type="domain" description="Porin" evidence="11">
    <location>
        <begin position="32"/>
        <end position="378"/>
    </location>
</feature>
<keyword evidence="9" id="KW-0472">Membrane</keyword>